<dbReference type="AlphaFoldDB" id="A0A4Y2E1H8"/>
<proteinExistence type="predicted"/>
<keyword evidence="2" id="KW-1185">Reference proteome</keyword>
<name>A0A4Y2E1H8_ARAVE</name>
<protein>
    <submittedName>
        <fullName evidence="1">Uncharacterized protein</fullName>
    </submittedName>
</protein>
<accession>A0A4Y2E1H8</accession>
<comment type="caution">
    <text evidence="1">The sequence shown here is derived from an EMBL/GenBank/DDBJ whole genome shotgun (WGS) entry which is preliminary data.</text>
</comment>
<reference evidence="1 2" key="1">
    <citation type="journal article" date="2019" name="Sci. Rep.">
        <title>Orb-weaving spider Araneus ventricosus genome elucidates the spidroin gene catalogue.</title>
        <authorList>
            <person name="Kono N."/>
            <person name="Nakamura H."/>
            <person name="Ohtoshi R."/>
            <person name="Moran D.A.P."/>
            <person name="Shinohara A."/>
            <person name="Yoshida Y."/>
            <person name="Fujiwara M."/>
            <person name="Mori M."/>
            <person name="Tomita M."/>
            <person name="Arakawa K."/>
        </authorList>
    </citation>
    <scope>NUCLEOTIDE SEQUENCE [LARGE SCALE GENOMIC DNA]</scope>
</reference>
<dbReference type="Proteomes" id="UP000499080">
    <property type="component" value="Unassembled WGS sequence"/>
</dbReference>
<sequence length="84" mass="9638">MFLRTDKPIPKSTFYAKRKLSESQHADDTDDNMTSMSVFCDAEEKFSCEKSPHIDVDINFNDLELDCVNVEPTDNDTIQNDDKS</sequence>
<dbReference type="EMBL" id="BGPR01000481">
    <property type="protein sequence ID" value="GBM22497.1"/>
    <property type="molecule type" value="Genomic_DNA"/>
</dbReference>
<evidence type="ECO:0000313" key="1">
    <source>
        <dbReference type="EMBL" id="GBM22497.1"/>
    </source>
</evidence>
<evidence type="ECO:0000313" key="2">
    <source>
        <dbReference type="Proteomes" id="UP000499080"/>
    </source>
</evidence>
<organism evidence="1 2">
    <name type="scientific">Araneus ventricosus</name>
    <name type="common">Orbweaver spider</name>
    <name type="synonym">Epeira ventricosa</name>
    <dbReference type="NCBI Taxonomy" id="182803"/>
    <lineage>
        <taxon>Eukaryota</taxon>
        <taxon>Metazoa</taxon>
        <taxon>Ecdysozoa</taxon>
        <taxon>Arthropoda</taxon>
        <taxon>Chelicerata</taxon>
        <taxon>Arachnida</taxon>
        <taxon>Araneae</taxon>
        <taxon>Araneomorphae</taxon>
        <taxon>Entelegynae</taxon>
        <taxon>Araneoidea</taxon>
        <taxon>Araneidae</taxon>
        <taxon>Araneus</taxon>
    </lineage>
</organism>
<gene>
    <name evidence="1" type="ORF">AVEN_183936_1</name>
</gene>